<feature type="active site" description="Proton acceptor; for enolization step" evidence="3">
    <location>
        <position position="69"/>
    </location>
</feature>
<dbReference type="InterPro" id="IPR006148">
    <property type="entry name" value="Glc/Gal-6P_isomerase"/>
</dbReference>
<dbReference type="EMBL" id="FWFG01000109">
    <property type="protein sequence ID" value="SLM95392.1"/>
    <property type="molecule type" value="Genomic_DNA"/>
</dbReference>
<keyword evidence="6" id="KW-1185">Reference proteome</keyword>
<reference evidence="5 6" key="1">
    <citation type="submission" date="2017-02" db="EMBL/GenBank/DDBJ databases">
        <authorList>
            <person name="Peterson S.W."/>
        </authorList>
    </citation>
    <scope>NUCLEOTIDE SEQUENCE [LARGE SCALE GENOMIC DNA]</scope>
    <source>
        <strain evidence="5 6">CIP104813</strain>
    </source>
</reference>
<dbReference type="GO" id="GO:0004342">
    <property type="term" value="F:glucosamine-6-phosphate deaminase activity"/>
    <property type="evidence" value="ECO:0007669"/>
    <property type="project" value="UniProtKB-UniRule"/>
</dbReference>
<sequence length="261" mass="28348">MEVVIVGSPEEGARIVADMVEETVREAGERGATLGLATGSSPVLAYRELIRRHREEGLSFAASRAFMLDEYVGLGPDFPQSYHRFIRENLVDHVDLADDRVLGPRGDAPDPVAEAARYDASIREAGGVDLQILGVGTDGHIAFNEPTSSLASRTRLKTLTRQTVADNARFFDSPADVPVHVLTQGVGTILEARRLVLTATGEAKAEAIAQTVEGPLSARWTATALQMHPAATIVVDEAAASRLELADYYRFVQEQRQRAER</sequence>
<dbReference type="InterPro" id="IPR004547">
    <property type="entry name" value="Glucosamine6P_isomerase"/>
</dbReference>
<keyword evidence="3" id="KW-0021">Allosteric enzyme</keyword>
<evidence type="ECO:0000256" key="3">
    <source>
        <dbReference type="HAMAP-Rule" id="MF_01241"/>
    </source>
</evidence>
<dbReference type="SUPFAM" id="SSF100950">
    <property type="entry name" value="NagB/RpiA/CoA transferase-like"/>
    <property type="match status" value="1"/>
</dbReference>
<feature type="site" description="Part of the allosteric site" evidence="3">
    <location>
        <position position="157"/>
    </location>
</feature>
<dbReference type="RefSeq" id="WP_087105122.1">
    <property type="nucleotide sequence ID" value="NZ_FWFG01000109.1"/>
</dbReference>
<dbReference type="PROSITE" id="PS01161">
    <property type="entry name" value="GLC_GALNAC_ISOMERASE"/>
    <property type="match status" value="1"/>
</dbReference>
<dbReference type="Pfam" id="PF01182">
    <property type="entry name" value="Glucosamine_iso"/>
    <property type="match status" value="1"/>
</dbReference>
<evidence type="ECO:0000256" key="2">
    <source>
        <dbReference type="ARBA" id="ARBA00023277"/>
    </source>
</evidence>
<dbReference type="GO" id="GO:0005975">
    <property type="term" value="P:carbohydrate metabolic process"/>
    <property type="evidence" value="ECO:0007669"/>
    <property type="project" value="InterPro"/>
</dbReference>
<gene>
    <name evidence="3" type="primary">nagB</name>
    <name evidence="5" type="ORF">FM110_12740</name>
</gene>
<dbReference type="NCBIfam" id="NF001684">
    <property type="entry name" value="PRK00443.1-4"/>
    <property type="match status" value="1"/>
</dbReference>
<evidence type="ECO:0000259" key="4">
    <source>
        <dbReference type="Pfam" id="PF01182"/>
    </source>
</evidence>
<dbReference type="PANTHER" id="PTHR11280">
    <property type="entry name" value="GLUCOSAMINE-6-PHOSPHATE ISOMERASE"/>
    <property type="match status" value="1"/>
</dbReference>
<dbReference type="OrthoDB" id="9791139at2"/>
<feature type="active site" description="Proton acceptor; for ring-opening step" evidence="3">
    <location>
        <position position="140"/>
    </location>
</feature>
<dbReference type="HAMAP" id="MF_01241">
    <property type="entry name" value="GlcN6P_deamin"/>
    <property type="match status" value="1"/>
</dbReference>
<keyword evidence="2 3" id="KW-0119">Carbohydrate metabolism</keyword>
<comment type="activity regulation">
    <text evidence="3">Allosterically activated by N-acetylglucosamine 6-phosphate (GlcNAc6P).</text>
</comment>
<dbReference type="EC" id="3.5.99.6" evidence="3"/>
<evidence type="ECO:0000256" key="1">
    <source>
        <dbReference type="ARBA" id="ARBA00022801"/>
    </source>
</evidence>
<feature type="active site" description="For ring-opening step" evidence="3">
    <location>
        <position position="138"/>
    </location>
</feature>
<accession>A0A1X6X829</accession>
<name>A0A1X6X829_9MICO</name>
<keyword evidence="1 3" id="KW-0378">Hydrolase</keyword>
<comment type="caution">
    <text evidence="3">Lacks conserved residue(s) required for the propagation of feature annotation.</text>
</comment>
<feature type="site" description="Part of the allosteric site" evidence="3">
    <location>
        <position position="158"/>
    </location>
</feature>
<comment type="pathway">
    <text evidence="3">Amino-sugar metabolism; N-acetylneuraminate degradation; D-fructose 6-phosphate from N-acetylneuraminate: step 5/5.</text>
</comment>
<feature type="active site" description="For ring-opening step" evidence="3">
    <location>
        <position position="145"/>
    </location>
</feature>
<proteinExistence type="inferred from homology"/>
<evidence type="ECO:0000313" key="6">
    <source>
        <dbReference type="Proteomes" id="UP000195981"/>
    </source>
</evidence>
<organism evidence="5 6">
    <name type="scientific">Brachybacterium nesterenkovii</name>
    <dbReference type="NCBI Taxonomy" id="47847"/>
    <lineage>
        <taxon>Bacteria</taxon>
        <taxon>Bacillati</taxon>
        <taxon>Actinomycetota</taxon>
        <taxon>Actinomycetes</taxon>
        <taxon>Micrococcales</taxon>
        <taxon>Dermabacteraceae</taxon>
        <taxon>Brachybacterium</taxon>
    </lineage>
</organism>
<protein>
    <recommendedName>
        <fullName evidence="3">Glucosamine-6-phosphate deaminase</fullName>
        <ecNumber evidence="3">3.5.99.6</ecNumber>
    </recommendedName>
    <alternativeName>
        <fullName evidence="3">GlcN6P deaminase</fullName>
        <shortName evidence="3">GNPDA</shortName>
    </alternativeName>
    <alternativeName>
        <fullName evidence="3">Glucosamine-6-phosphate isomerase</fullName>
    </alternativeName>
</protein>
<dbReference type="InterPro" id="IPR037171">
    <property type="entry name" value="NagB/RpiA_transferase-like"/>
</dbReference>
<dbReference type="GO" id="GO:0042802">
    <property type="term" value="F:identical protein binding"/>
    <property type="evidence" value="ECO:0007669"/>
    <property type="project" value="TreeGrafter"/>
</dbReference>
<dbReference type="NCBIfam" id="TIGR00502">
    <property type="entry name" value="nagB"/>
    <property type="match status" value="1"/>
</dbReference>
<dbReference type="UniPathway" id="UPA00629">
    <property type="reaction ID" value="UER00684"/>
</dbReference>
<dbReference type="GO" id="GO:0019262">
    <property type="term" value="P:N-acetylneuraminate catabolic process"/>
    <property type="evidence" value="ECO:0007669"/>
    <property type="project" value="UniProtKB-UniRule"/>
</dbReference>
<dbReference type="CDD" id="cd01399">
    <property type="entry name" value="GlcN6P_deaminase"/>
    <property type="match status" value="1"/>
</dbReference>
<feature type="site" description="Part of the allosteric site" evidence="3">
    <location>
        <position position="148"/>
    </location>
</feature>
<dbReference type="Gene3D" id="3.40.50.1360">
    <property type="match status" value="1"/>
</dbReference>
<dbReference type="AlphaFoldDB" id="A0A1X6X829"/>
<comment type="similarity">
    <text evidence="3">Belongs to the glucosamine/galactosamine-6-phosphate isomerase family. NagB subfamily.</text>
</comment>
<dbReference type="GO" id="GO:0005737">
    <property type="term" value="C:cytoplasm"/>
    <property type="evidence" value="ECO:0007669"/>
    <property type="project" value="TreeGrafter"/>
</dbReference>
<feature type="site" description="Part of the allosteric site" evidence="3">
    <location>
        <position position="155"/>
    </location>
</feature>
<comment type="catalytic activity">
    <reaction evidence="3">
        <text>alpha-D-glucosamine 6-phosphate + H2O = beta-D-fructose 6-phosphate + NH4(+)</text>
        <dbReference type="Rhea" id="RHEA:12172"/>
        <dbReference type="ChEBI" id="CHEBI:15377"/>
        <dbReference type="ChEBI" id="CHEBI:28938"/>
        <dbReference type="ChEBI" id="CHEBI:57634"/>
        <dbReference type="ChEBI" id="CHEBI:75989"/>
        <dbReference type="EC" id="3.5.99.6"/>
    </reaction>
</comment>
<dbReference type="InterPro" id="IPR018321">
    <property type="entry name" value="Glucosamine6P_isomerase_CS"/>
</dbReference>
<evidence type="ECO:0000313" key="5">
    <source>
        <dbReference type="EMBL" id="SLM95392.1"/>
    </source>
</evidence>
<dbReference type="GO" id="GO:0006046">
    <property type="term" value="P:N-acetylglucosamine catabolic process"/>
    <property type="evidence" value="ECO:0007669"/>
    <property type="project" value="UniProtKB-UniRule"/>
</dbReference>
<dbReference type="GO" id="GO:0006043">
    <property type="term" value="P:glucosamine catabolic process"/>
    <property type="evidence" value="ECO:0007669"/>
    <property type="project" value="TreeGrafter"/>
</dbReference>
<comment type="function">
    <text evidence="3">Catalyzes the reversible isomerization-deamination of glucosamine 6-phosphate (GlcN6P) to form fructose 6-phosphate (Fru6P) and ammonium ion.</text>
</comment>
<dbReference type="PANTHER" id="PTHR11280:SF5">
    <property type="entry name" value="GLUCOSAMINE-6-PHOSPHATE ISOMERASE"/>
    <property type="match status" value="1"/>
</dbReference>
<dbReference type="Proteomes" id="UP000195981">
    <property type="component" value="Unassembled WGS sequence"/>
</dbReference>
<feature type="domain" description="Glucosamine/galactosamine-6-phosphate isomerase" evidence="4">
    <location>
        <begin position="11"/>
        <end position="225"/>
    </location>
</feature>